<dbReference type="PANTHER" id="PTHR33162">
    <property type="entry name" value="SEC-INDEPENDENT PROTEIN TRANSLOCASE PROTEIN TATA, CHLOROPLASTIC"/>
    <property type="match status" value="1"/>
</dbReference>
<feature type="region of interest" description="Disordered" evidence="8">
    <location>
        <begin position="165"/>
        <end position="196"/>
    </location>
</feature>
<name>A0A061R401_9CHLO</name>
<evidence type="ECO:0000256" key="6">
    <source>
        <dbReference type="ARBA" id="ARBA00023010"/>
    </source>
</evidence>
<keyword evidence="5" id="KW-1133">Transmembrane helix</keyword>
<proteinExistence type="predicted"/>
<keyword evidence="7" id="KW-0472">Membrane</keyword>
<dbReference type="Gene3D" id="1.20.5.3310">
    <property type="match status" value="1"/>
</dbReference>
<keyword evidence="3" id="KW-0812">Transmembrane</keyword>
<dbReference type="Pfam" id="PF02416">
    <property type="entry name" value="TatA_B_E"/>
    <property type="match status" value="1"/>
</dbReference>
<evidence type="ECO:0000256" key="8">
    <source>
        <dbReference type="SAM" id="MobiDB-lite"/>
    </source>
</evidence>
<dbReference type="PANTHER" id="PTHR33162:SF3">
    <property type="entry name" value="SEC-INDEPENDENT PROTEIN TRANSLOCASE PROTEIN TATB, CHLOROPLASTIC"/>
    <property type="match status" value="1"/>
</dbReference>
<evidence type="ECO:0000256" key="7">
    <source>
        <dbReference type="ARBA" id="ARBA00023136"/>
    </source>
</evidence>
<evidence type="ECO:0000313" key="9">
    <source>
        <dbReference type="EMBL" id="JAC65261.1"/>
    </source>
</evidence>
<organism evidence="9">
    <name type="scientific">Tetraselmis sp. GSL018</name>
    <dbReference type="NCBI Taxonomy" id="582737"/>
    <lineage>
        <taxon>Eukaryota</taxon>
        <taxon>Viridiplantae</taxon>
        <taxon>Chlorophyta</taxon>
        <taxon>core chlorophytes</taxon>
        <taxon>Chlorodendrophyceae</taxon>
        <taxon>Chlorodendrales</taxon>
        <taxon>Chlorodendraceae</taxon>
        <taxon>Tetraselmis</taxon>
    </lineage>
</organism>
<keyword evidence="2" id="KW-0813">Transport</keyword>
<protein>
    <submittedName>
        <fullName evidence="9">High chlorophyll fluorescence106c</fullName>
    </submittedName>
</protein>
<dbReference type="GO" id="GO:0015031">
    <property type="term" value="P:protein transport"/>
    <property type="evidence" value="ECO:0007669"/>
    <property type="project" value="UniProtKB-KW"/>
</dbReference>
<keyword evidence="4" id="KW-0653">Protein transport</keyword>
<evidence type="ECO:0000256" key="3">
    <source>
        <dbReference type="ARBA" id="ARBA00022692"/>
    </source>
</evidence>
<dbReference type="AlphaFoldDB" id="A0A061R401"/>
<accession>A0A061R401</accession>
<dbReference type="InterPro" id="IPR003369">
    <property type="entry name" value="TatA/B/E"/>
</dbReference>
<reference evidence="9" key="1">
    <citation type="submission" date="2014-05" db="EMBL/GenBank/DDBJ databases">
        <title>The transcriptome of the halophilic microalga Tetraselmis sp. GSL018 isolated from the Great Salt Lake, Utah.</title>
        <authorList>
            <person name="Jinkerson R.E."/>
            <person name="D'Adamo S."/>
            <person name="Posewitz M.C."/>
        </authorList>
    </citation>
    <scope>NUCLEOTIDE SEQUENCE</scope>
    <source>
        <strain evidence="9">GSL018</strain>
    </source>
</reference>
<comment type="subcellular location">
    <subcellularLocation>
        <location evidence="1">Membrane</location>
        <topology evidence="1">Single-pass membrane protein</topology>
    </subcellularLocation>
</comment>
<sequence>MGAPAVVLKAPLVAGGSGRRNIRVTKCCAAHIKRTIPPNMKYCGSEGLSHSLGSFKASLRGSNSLFAQTMERQLGGFLGSPRNSRGTVTVQASFLGVGAPEAVMVGVVALVVFGPKGLAEAAKSLGKAARSLQPTIKELTEVSSDLKSSIEKEIGIDEIRQDFRSLSTLEPRPPRASLTAEPTSQVEGPSLEGTGEVAGLQGIRDDVAKEMDPDIEQKRAAAAAAAWGGPPPAVLAADAAAPAPEEPKAKSLSEMTVEELQAEIAKRKAEAGNPK</sequence>
<gene>
    <name evidence="9" type="ORF">TSPGSL018_16431</name>
</gene>
<evidence type="ECO:0000256" key="1">
    <source>
        <dbReference type="ARBA" id="ARBA00004167"/>
    </source>
</evidence>
<dbReference type="GO" id="GO:0016020">
    <property type="term" value="C:membrane"/>
    <property type="evidence" value="ECO:0007669"/>
    <property type="project" value="UniProtKB-SubCell"/>
</dbReference>
<evidence type="ECO:0000256" key="5">
    <source>
        <dbReference type="ARBA" id="ARBA00022989"/>
    </source>
</evidence>
<evidence type="ECO:0000256" key="4">
    <source>
        <dbReference type="ARBA" id="ARBA00022927"/>
    </source>
</evidence>
<dbReference type="EMBL" id="GBEZ01021490">
    <property type="protein sequence ID" value="JAC65261.1"/>
    <property type="molecule type" value="Transcribed_RNA"/>
</dbReference>
<keyword evidence="6" id="KW-0811">Translocation</keyword>
<evidence type="ECO:0000256" key="2">
    <source>
        <dbReference type="ARBA" id="ARBA00022448"/>
    </source>
</evidence>